<evidence type="ECO:0000256" key="1">
    <source>
        <dbReference type="SAM" id="MobiDB-lite"/>
    </source>
</evidence>
<evidence type="ECO:0000313" key="3">
    <source>
        <dbReference type="Proteomes" id="UP001386955"/>
    </source>
</evidence>
<reference evidence="2 3" key="1">
    <citation type="submission" date="2024-01" db="EMBL/GenBank/DDBJ databases">
        <title>The genomes of 5 underutilized Papilionoideae crops provide insights into root nodulation and disease resistanc.</title>
        <authorList>
            <person name="Jiang F."/>
        </authorList>
    </citation>
    <scope>NUCLEOTIDE SEQUENCE [LARGE SCALE GENOMIC DNA]</scope>
    <source>
        <strain evidence="2">DUOXIRENSHENG_FW03</strain>
        <tissue evidence="2">Leaves</tissue>
    </source>
</reference>
<comment type="caution">
    <text evidence="2">The sequence shown here is derived from an EMBL/GenBank/DDBJ whole genome shotgun (WGS) entry which is preliminary data.</text>
</comment>
<dbReference type="Proteomes" id="UP001386955">
    <property type="component" value="Unassembled WGS sequence"/>
</dbReference>
<organism evidence="2 3">
    <name type="scientific">Psophocarpus tetragonolobus</name>
    <name type="common">Winged bean</name>
    <name type="synonym">Dolichos tetragonolobus</name>
    <dbReference type="NCBI Taxonomy" id="3891"/>
    <lineage>
        <taxon>Eukaryota</taxon>
        <taxon>Viridiplantae</taxon>
        <taxon>Streptophyta</taxon>
        <taxon>Embryophyta</taxon>
        <taxon>Tracheophyta</taxon>
        <taxon>Spermatophyta</taxon>
        <taxon>Magnoliopsida</taxon>
        <taxon>eudicotyledons</taxon>
        <taxon>Gunneridae</taxon>
        <taxon>Pentapetalae</taxon>
        <taxon>rosids</taxon>
        <taxon>fabids</taxon>
        <taxon>Fabales</taxon>
        <taxon>Fabaceae</taxon>
        <taxon>Papilionoideae</taxon>
        <taxon>50 kb inversion clade</taxon>
        <taxon>NPAAA clade</taxon>
        <taxon>indigoferoid/millettioid clade</taxon>
        <taxon>Phaseoleae</taxon>
        <taxon>Psophocarpus</taxon>
    </lineage>
</organism>
<evidence type="ECO:0000313" key="2">
    <source>
        <dbReference type="EMBL" id="KAK7387840.1"/>
    </source>
</evidence>
<accession>A0AAN9XCA5</accession>
<dbReference type="AlphaFoldDB" id="A0AAN9XCA5"/>
<feature type="region of interest" description="Disordered" evidence="1">
    <location>
        <begin position="74"/>
        <end position="104"/>
    </location>
</feature>
<name>A0AAN9XCA5_PSOTE</name>
<proteinExistence type="predicted"/>
<dbReference type="EMBL" id="JAYMYS010000006">
    <property type="protein sequence ID" value="KAK7387840.1"/>
    <property type="molecule type" value="Genomic_DNA"/>
</dbReference>
<protein>
    <submittedName>
        <fullName evidence="2">Uncharacterized protein</fullName>
    </submittedName>
</protein>
<keyword evidence="3" id="KW-1185">Reference proteome</keyword>
<sequence>MKQATSYDMLLKNSIRNNQGDLASCNFPSLSFEVGSRVEWKDKDLTVAVRKRRPSLVSQEHLSVAESEEAVLCRWRPNPTQPNPTSKAHTPPLSPSSDVIYQPTRCPKPRPPITLHRVAFSLSHTQTQTQTQTTSFLFRGY</sequence>
<gene>
    <name evidence="2" type="ORF">VNO78_22635</name>
</gene>